<evidence type="ECO:0000259" key="1">
    <source>
        <dbReference type="SMART" id="SM01083"/>
    </source>
</evidence>
<dbReference type="InterPro" id="IPR040014">
    <property type="entry name" value="CIR1"/>
</dbReference>
<dbReference type="PANTHER" id="PTHR13151:SF2">
    <property type="entry name" value="COREPRESSOR INTERACTING WITH RBPJ 1"/>
    <property type="match status" value="1"/>
</dbReference>
<dbReference type="AlphaFoldDB" id="A0A8R1XSH5"/>
<dbReference type="GO" id="GO:0005634">
    <property type="term" value="C:nucleus"/>
    <property type="evidence" value="ECO:0007669"/>
    <property type="project" value="TreeGrafter"/>
</dbReference>
<keyword evidence="3" id="KW-1185">Reference proteome</keyword>
<dbReference type="Pfam" id="PF10197">
    <property type="entry name" value="Cir_N"/>
    <property type="match status" value="1"/>
</dbReference>
<proteinExistence type="predicted"/>
<name>A0A8R1XSH5_ONCVO</name>
<evidence type="ECO:0000313" key="3">
    <source>
        <dbReference type="Proteomes" id="UP000024404"/>
    </source>
</evidence>
<evidence type="ECO:0000313" key="2">
    <source>
        <dbReference type="EnsemblMetazoa" id="OVOC2689.1"/>
    </source>
</evidence>
<dbReference type="Proteomes" id="UP000024404">
    <property type="component" value="Unassembled WGS sequence"/>
</dbReference>
<organism evidence="2 3">
    <name type="scientific">Onchocerca volvulus</name>
    <dbReference type="NCBI Taxonomy" id="6282"/>
    <lineage>
        <taxon>Eukaryota</taxon>
        <taxon>Metazoa</taxon>
        <taxon>Ecdysozoa</taxon>
        <taxon>Nematoda</taxon>
        <taxon>Chromadorea</taxon>
        <taxon>Rhabditida</taxon>
        <taxon>Spirurina</taxon>
        <taxon>Spiruromorpha</taxon>
        <taxon>Filarioidea</taxon>
        <taxon>Onchocercidae</taxon>
        <taxon>Onchocerca</taxon>
    </lineage>
</organism>
<dbReference type="InterPro" id="IPR019339">
    <property type="entry name" value="CIR_N_dom"/>
</dbReference>
<dbReference type="SMART" id="SM01083">
    <property type="entry name" value="Cir_N"/>
    <property type="match status" value="1"/>
</dbReference>
<sequence>MSRKDFHPSSLRNIKKVWQARQKDEMEKKQGMLNNKALLGDEKARMGLSFMNDAPPGLNKKKEDKIGPKFKWQRKYNASRKDWAKNNDAIIDQSFGTQMRNVRYVKCHTWGHLNRDHEFSLYNMSGNFEDPGYANSPSDLFKQLHKEMESIYRESVIQSMNELFVGSISC</sequence>
<protein>
    <submittedName>
        <fullName evidence="2">Cir_N domain-containing protein</fullName>
    </submittedName>
</protein>
<dbReference type="EMBL" id="CMVM020000075">
    <property type="status" value="NOT_ANNOTATED_CDS"/>
    <property type="molecule type" value="Genomic_DNA"/>
</dbReference>
<dbReference type="EnsemblMetazoa" id="OVOC2689.1">
    <property type="protein sequence ID" value="OVOC2689.1"/>
    <property type="gene ID" value="WBGene00239498"/>
</dbReference>
<feature type="domain" description="CBF1-interacting co-repressor CIR N-terminal" evidence="1">
    <location>
        <begin position="5"/>
        <end position="41"/>
    </location>
</feature>
<reference evidence="3" key="1">
    <citation type="submission" date="2013-10" db="EMBL/GenBank/DDBJ databases">
        <title>Genome sequencing of Onchocerca volvulus.</title>
        <authorList>
            <person name="Cotton J."/>
            <person name="Tsai J."/>
            <person name="Stanley E."/>
            <person name="Tracey A."/>
            <person name="Holroyd N."/>
            <person name="Lustigman S."/>
            <person name="Berriman M."/>
        </authorList>
    </citation>
    <scope>NUCLEOTIDE SEQUENCE</scope>
</reference>
<dbReference type="PANTHER" id="PTHR13151">
    <property type="entry name" value="CBF1 INTERACTING COREPRESSOR CIR"/>
    <property type="match status" value="1"/>
</dbReference>
<dbReference type="GO" id="GO:0003714">
    <property type="term" value="F:transcription corepressor activity"/>
    <property type="evidence" value="ECO:0007669"/>
    <property type="project" value="InterPro"/>
</dbReference>
<accession>A0A8R1XSH5</accession>
<reference evidence="2" key="2">
    <citation type="submission" date="2022-06" db="UniProtKB">
        <authorList>
            <consortium name="EnsemblMetazoa"/>
        </authorList>
    </citation>
    <scope>IDENTIFICATION</scope>
</reference>